<accession>A0A2T4Z628</accession>
<organism evidence="1 2">
    <name type="scientific">Phreatobacter oligotrophus</name>
    <dbReference type="NCBI Taxonomy" id="1122261"/>
    <lineage>
        <taxon>Bacteria</taxon>
        <taxon>Pseudomonadati</taxon>
        <taxon>Pseudomonadota</taxon>
        <taxon>Alphaproteobacteria</taxon>
        <taxon>Hyphomicrobiales</taxon>
        <taxon>Phreatobacteraceae</taxon>
        <taxon>Phreatobacter</taxon>
    </lineage>
</organism>
<comment type="caution">
    <text evidence="1">The sequence shown here is derived from an EMBL/GenBank/DDBJ whole genome shotgun (WGS) entry which is preliminary data.</text>
</comment>
<gene>
    <name evidence="1" type="ORF">C8P69_104391</name>
</gene>
<dbReference type="Proteomes" id="UP000241808">
    <property type="component" value="Unassembled WGS sequence"/>
</dbReference>
<dbReference type="AlphaFoldDB" id="A0A2T4Z628"/>
<name>A0A2T4Z628_9HYPH</name>
<dbReference type="InterPro" id="IPR009576">
    <property type="entry name" value="Biofilm_formation_YgiB"/>
</dbReference>
<proteinExistence type="predicted"/>
<dbReference type="EMBL" id="PZZL01000004">
    <property type="protein sequence ID" value="PTM57340.1"/>
    <property type="molecule type" value="Genomic_DNA"/>
</dbReference>
<evidence type="ECO:0000313" key="1">
    <source>
        <dbReference type="EMBL" id="PTM57340.1"/>
    </source>
</evidence>
<reference evidence="1 2" key="1">
    <citation type="submission" date="2018-04" db="EMBL/GenBank/DDBJ databases">
        <title>Genomic Encyclopedia of Archaeal and Bacterial Type Strains, Phase II (KMG-II): from individual species to whole genera.</title>
        <authorList>
            <person name="Goeker M."/>
        </authorList>
    </citation>
    <scope>NUCLEOTIDE SEQUENCE [LARGE SCALE GENOMIC DNA]</scope>
    <source>
        <strain evidence="1 2">DSM 25521</strain>
    </source>
</reference>
<sequence>MRLVAVAGTLVFAAAAGLIGWVVLTGGECAGATVHRSVDACIAAGLPRQRCASLLAEADRQLLQSGPVFDMREQCEDRYGSCQRAAGATGFVPRATGFCLKAGPPERLVPVFGR</sequence>
<protein>
    <submittedName>
        <fullName evidence="1">Uncharacterized protein DUF1190</fullName>
    </submittedName>
</protein>
<keyword evidence="2" id="KW-1185">Reference proteome</keyword>
<evidence type="ECO:0000313" key="2">
    <source>
        <dbReference type="Proteomes" id="UP000241808"/>
    </source>
</evidence>
<dbReference type="OrthoDB" id="7959371at2"/>
<dbReference type="Pfam" id="PF06693">
    <property type="entry name" value="DUF1190"/>
    <property type="match status" value="1"/>
</dbReference>
<dbReference type="RefSeq" id="WP_108177267.1">
    <property type="nucleotide sequence ID" value="NZ_PZZL01000004.1"/>
</dbReference>